<dbReference type="Proteomes" id="UP000694407">
    <property type="component" value="Unplaced"/>
</dbReference>
<protein>
    <recommendedName>
        <fullName evidence="4">glutathione transferase</fullName>
        <ecNumber evidence="4">2.5.1.18</ecNumber>
    </recommendedName>
</protein>
<dbReference type="SFLD" id="SFLDG00358">
    <property type="entry name" value="Main_(cytGST)"/>
    <property type="match status" value="1"/>
</dbReference>
<proteinExistence type="inferred from homology"/>
<evidence type="ECO:0000256" key="2">
    <source>
        <dbReference type="ARBA" id="ARBA00009899"/>
    </source>
</evidence>
<evidence type="ECO:0000256" key="5">
    <source>
        <dbReference type="ARBA" id="ARBA00022490"/>
    </source>
</evidence>
<dbReference type="PANTHER" id="PTHR43917">
    <property type="match status" value="1"/>
</dbReference>
<reference evidence="9" key="1">
    <citation type="submission" date="2025-08" db="UniProtKB">
        <authorList>
            <consortium name="Ensembl"/>
        </authorList>
    </citation>
    <scope>IDENTIFICATION</scope>
</reference>
<comment type="similarity">
    <text evidence="2">Belongs to the GST superfamily. Theta family.</text>
</comment>
<comment type="subcellular location">
    <subcellularLocation>
        <location evidence="1">Cytoplasm</location>
    </subcellularLocation>
</comment>
<feature type="domain" description="GST N-terminal" evidence="8">
    <location>
        <begin position="1"/>
        <end position="82"/>
    </location>
</feature>
<dbReference type="InterPro" id="IPR040075">
    <property type="entry name" value="GST_N_Theta"/>
</dbReference>
<comment type="catalytic activity">
    <reaction evidence="7">
        <text>RX + glutathione = an S-substituted glutathione + a halide anion + H(+)</text>
        <dbReference type="Rhea" id="RHEA:16437"/>
        <dbReference type="ChEBI" id="CHEBI:15378"/>
        <dbReference type="ChEBI" id="CHEBI:16042"/>
        <dbReference type="ChEBI" id="CHEBI:17792"/>
        <dbReference type="ChEBI" id="CHEBI:57925"/>
        <dbReference type="ChEBI" id="CHEBI:90779"/>
        <dbReference type="EC" id="2.5.1.18"/>
    </reaction>
</comment>
<dbReference type="PROSITE" id="PS50404">
    <property type="entry name" value="GST_NTER"/>
    <property type="match status" value="1"/>
</dbReference>
<dbReference type="Gene3D" id="3.40.30.10">
    <property type="entry name" value="Glutaredoxin"/>
    <property type="match status" value="1"/>
</dbReference>
<accession>A0A8C5YIP0</accession>
<keyword evidence="6" id="KW-0808">Transferase</keyword>
<dbReference type="GeneTree" id="ENSGT00940000162786"/>
<evidence type="ECO:0000256" key="4">
    <source>
        <dbReference type="ARBA" id="ARBA00012452"/>
    </source>
</evidence>
<dbReference type="SUPFAM" id="SSF52833">
    <property type="entry name" value="Thioredoxin-like"/>
    <property type="match status" value="1"/>
</dbReference>
<comment type="subunit">
    <text evidence="3">Homodimer.</text>
</comment>
<organism evidence="9 10">
    <name type="scientific">Marmota marmota marmota</name>
    <name type="common">Alpine marmot</name>
    <dbReference type="NCBI Taxonomy" id="9994"/>
    <lineage>
        <taxon>Eukaryota</taxon>
        <taxon>Metazoa</taxon>
        <taxon>Chordata</taxon>
        <taxon>Craniata</taxon>
        <taxon>Vertebrata</taxon>
        <taxon>Euteleostomi</taxon>
        <taxon>Mammalia</taxon>
        <taxon>Eutheria</taxon>
        <taxon>Euarchontoglires</taxon>
        <taxon>Glires</taxon>
        <taxon>Rodentia</taxon>
        <taxon>Sciuromorpha</taxon>
        <taxon>Sciuridae</taxon>
        <taxon>Xerinae</taxon>
        <taxon>Marmotini</taxon>
        <taxon>Marmota</taxon>
    </lineage>
</organism>
<dbReference type="PANTHER" id="PTHR43917:SF4">
    <property type="entry name" value="GLUTATHIONE S-TRANSFERASE THETA-2-RELATED"/>
    <property type="match status" value="1"/>
</dbReference>
<evidence type="ECO:0000256" key="7">
    <source>
        <dbReference type="ARBA" id="ARBA00047960"/>
    </source>
</evidence>
<dbReference type="InterPro" id="IPR051369">
    <property type="entry name" value="GST_Theta"/>
</dbReference>
<dbReference type="GO" id="GO:0006749">
    <property type="term" value="P:glutathione metabolic process"/>
    <property type="evidence" value="ECO:0007669"/>
    <property type="project" value="TreeGrafter"/>
</dbReference>
<sequence>MGLELYLDLLSQPCRAVFIFAKKNGIPFQLRTVQFLKGQNCSKEFLQINSLQKLPVLKDGDFILTESSAILIYLSCKYQVADHWYPSDLQTRSWIHEYLGWHADNIRNIFGVTLWIRIKPNLFHIRCLHHLLGPRCLRRRNATGPIWTMLCSNWSPSSWGISPSLWDSRC</sequence>
<dbReference type="InterPro" id="IPR040079">
    <property type="entry name" value="Glutathione_S-Trfase"/>
</dbReference>
<dbReference type="AlphaFoldDB" id="A0A8C5YIP0"/>
<dbReference type="SFLD" id="SFLDS00019">
    <property type="entry name" value="Glutathione_Transferase_(cytos"/>
    <property type="match status" value="1"/>
</dbReference>
<keyword evidence="5" id="KW-0963">Cytoplasm</keyword>
<dbReference type="CDD" id="cd03050">
    <property type="entry name" value="GST_N_Theta"/>
    <property type="match status" value="1"/>
</dbReference>
<keyword evidence="10" id="KW-1185">Reference proteome</keyword>
<dbReference type="EC" id="2.5.1.18" evidence="4"/>
<evidence type="ECO:0000256" key="6">
    <source>
        <dbReference type="ARBA" id="ARBA00022679"/>
    </source>
</evidence>
<evidence type="ECO:0000313" key="9">
    <source>
        <dbReference type="Ensembl" id="ENSMMMP00000000188.1"/>
    </source>
</evidence>
<gene>
    <name evidence="9" type="primary">LOC107154666</name>
</gene>
<reference evidence="9" key="2">
    <citation type="submission" date="2025-09" db="UniProtKB">
        <authorList>
            <consortium name="Ensembl"/>
        </authorList>
    </citation>
    <scope>IDENTIFICATION</scope>
</reference>
<dbReference type="Gene3D" id="1.20.1050.10">
    <property type="match status" value="1"/>
</dbReference>
<dbReference type="InterPro" id="IPR036249">
    <property type="entry name" value="Thioredoxin-like_sf"/>
</dbReference>
<dbReference type="FunFam" id="3.40.30.10:FF:000086">
    <property type="entry name" value="Glutathione S-transferase theta-1"/>
    <property type="match status" value="1"/>
</dbReference>
<evidence type="ECO:0000256" key="1">
    <source>
        <dbReference type="ARBA" id="ARBA00004496"/>
    </source>
</evidence>
<dbReference type="Ensembl" id="ENSMMMT00000000208.1">
    <property type="protein sequence ID" value="ENSMMMP00000000188.1"/>
    <property type="gene ID" value="ENSMMMG00000000149.1"/>
</dbReference>
<dbReference type="GO" id="GO:0005737">
    <property type="term" value="C:cytoplasm"/>
    <property type="evidence" value="ECO:0007669"/>
    <property type="project" value="UniProtKB-SubCell"/>
</dbReference>
<dbReference type="Pfam" id="PF02798">
    <property type="entry name" value="GST_N"/>
    <property type="match status" value="1"/>
</dbReference>
<name>A0A8C5YIP0_MARMA</name>
<dbReference type="InterPro" id="IPR004045">
    <property type="entry name" value="Glutathione_S-Trfase_N"/>
</dbReference>
<dbReference type="GO" id="GO:0004364">
    <property type="term" value="F:glutathione transferase activity"/>
    <property type="evidence" value="ECO:0007669"/>
    <property type="project" value="UniProtKB-EC"/>
</dbReference>
<evidence type="ECO:0000313" key="10">
    <source>
        <dbReference type="Proteomes" id="UP000694407"/>
    </source>
</evidence>
<evidence type="ECO:0000256" key="3">
    <source>
        <dbReference type="ARBA" id="ARBA00011738"/>
    </source>
</evidence>
<evidence type="ECO:0000259" key="8">
    <source>
        <dbReference type="PROSITE" id="PS50404"/>
    </source>
</evidence>